<organism evidence="12">
    <name type="scientific">Xanthomonas arboricola</name>
    <dbReference type="NCBI Taxonomy" id="56448"/>
    <lineage>
        <taxon>Bacteria</taxon>
        <taxon>Pseudomonadati</taxon>
        <taxon>Pseudomonadota</taxon>
        <taxon>Gammaproteobacteria</taxon>
        <taxon>Lysobacterales</taxon>
        <taxon>Lysobacteraceae</taxon>
        <taxon>Xanthomonas</taxon>
    </lineage>
</organism>
<evidence type="ECO:0000256" key="4">
    <source>
        <dbReference type="ARBA" id="ARBA00022679"/>
    </source>
</evidence>
<evidence type="ECO:0000256" key="6">
    <source>
        <dbReference type="ARBA" id="ARBA00022915"/>
    </source>
</evidence>
<dbReference type="Gene3D" id="1.10.166.10">
    <property type="entry name" value="Tetrahydrodipicolinate-N-succinyltransferase, N-terminal domain"/>
    <property type="match status" value="1"/>
</dbReference>
<feature type="binding site" evidence="9">
    <location>
        <position position="254"/>
    </location>
    <ligand>
        <name>substrate</name>
    </ligand>
</feature>
<dbReference type="SUPFAM" id="SSF51161">
    <property type="entry name" value="Trimeric LpxA-like enzymes"/>
    <property type="match status" value="1"/>
</dbReference>
<dbReference type="Gene3D" id="2.160.10.10">
    <property type="entry name" value="Hexapeptide repeat proteins"/>
    <property type="match status" value="1"/>
</dbReference>
<dbReference type="NCBIfam" id="NF008808">
    <property type="entry name" value="PRK11830.1"/>
    <property type="match status" value="1"/>
</dbReference>
<comment type="pathway">
    <text evidence="9">Amino-acid biosynthesis; L-lysine biosynthesis via DAP pathway; LL-2,6-diaminopimelate from (S)-tetrahydrodipicolinate (succinylase route): step 1/3.</text>
</comment>
<keyword evidence="8 9" id="KW-0012">Acyltransferase</keyword>
<dbReference type="RefSeq" id="WP_184551592.1">
    <property type="nucleotide sequence ID" value="NZ_JACICJ010000003.1"/>
</dbReference>
<protein>
    <recommendedName>
        <fullName evidence="9">2,3,4,5-tetrahydropyridine-2,6-dicarboxylate N-succinyltransferase</fullName>
        <ecNumber evidence="9">2.3.1.117</ecNumber>
    </recommendedName>
    <alternativeName>
        <fullName evidence="9">Tetrahydrodipicolinate N-succinyltransferase</fullName>
        <shortName evidence="9">THDP succinyltransferase</shortName>
        <shortName evidence="9">THP succinyltransferase</shortName>
        <shortName evidence="9">Tetrahydropicolinate succinylase</shortName>
    </alternativeName>
</protein>
<evidence type="ECO:0000256" key="2">
    <source>
        <dbReference type="ARBA" id="ARBA00022490"/>
    </source>
</evidence>
<dbReference type="EC" id="2.3.1.117" evidence="9"/>
<dbReference type="InterPro" id="IPR001451">
    <property type="entry name" value="Hexapep"/>
</dbReference>
<dbReference type="InterPro" id="IPR005664">
    <property type="entry name" value="DapD_Trfase_Hexpep_rpt_fam"/>
</dbReference>
<comment type="catalytic activity">
    <reaction evidence="9">
        <text>(S)-2,3,4,5-tetrahydrodipicolinate + succinyl-CoA + H2O = (S)-2-succinylamino-6-oxoheptanedioate + CoA</text>
        <dbReference type="Rhea" id="RHEA:17325"/>
        <dbReference type="ChEBI" id="CHEBI:15377"/>
        <dbReference type="ChEBI" id="CHEBI:15685"/>
        <dbReference type="ChEBI" id="CHEBI:16845"/>
        <dbReference type="ChEBI" id="CHEBI:57287"/>
        <dbReference type="ChEBI" id="CHEBI:57292"/>
        <dbReference type="EC" id="2.3.1.117"/>
    </reaction>
</comment>
<evidence type="ECO:0000256" key="5">
    <source>
        <dbReference type="ARBA" id="ARBA00022737"/>
    </source>
</evidence>
<evidence type="ECO:0000256" key="9">
    <source>
        <dbReference type="HAMAP-Rule" id="MF_00811"/>
    </source>
</evidence>
<evidence type="ECO:0000256" key="7">
    <source>
        <dbReference type="ARBA" id="ARBA00023154"/>
    </source>
</evidence>
<dbReference type="InterPro" id="IPR037133">
    <property type="entry name" value="THP_succinylTrfase_N_sf"/>
</dbReference>
<comment type="similarity">
    <text evidence="1 9">Belongs to the transferase hexapeptide repeat family.</text>
</comment>
<dbReference type="GO" id="GO:0009089">
    <property type="term" value="P:lysine biosynthetic process via diaminopimelate"/>
    <property type="evidence" value="ECO:0007669"/>
    <property type="project" value="UniProtKB-UniRule"/>
</dbReference>
<evidence type="ECO:0000256" key="8">
    <source>
        <dbReference type="ARBA" id="ARBA00023315"/>
    </source>
</evidence>
<gene>
    <name evidence="9" type="primary">dapD</name>
    <name evidence="12" type="ORF">FHR65_000221</name>
</gene>
<dbReference type="Pfam" id="PF14602">
    <property type="entry name" value="Hexapep_2"/>
    <property type="match status" value="1"/>
</dbReference>
<keyword evidence="5 9" id="KW-0677">Repeat</keyword>
<feature type="compositionally biased region" description="Low complexity" evidence="10">
    <location>
        <begin position="42"/>
        <end position="57"/>
    </location>
</feature>
<keyword evidence="4 9" id="KW-0808">Transferase</keyword>
<feature type="region of interest" description="Disordered" evidence="10">
    <location>
        <begin position="1"/>
        <end position="81"/>
    </location>
</feature>
<dbReference type="NCBIfam" id="TIGR00965">
    <property type="entry name" value="dapD"/>
    <property type="match status" value="1"/>
</dbReference>
<dbReference type="GO" id="GO:0019877">
    <property type="term" value="P:diaminopimelate biosynthetic process"/>
    <property type="evidence" value="ECO:0007669"/>
    <property type="project" value="UniProtKB-UniRule"/>
</dbReference>
<comment type="caution">
    <text evidence="12">The sequence shown here is derived from an EMBL/GenBank/DDBJ whole genome shotgun (WGS) entry which is preliminary data.</text>
</comment>
<keyword evidence="2 9" id="KW-0963">Cytoplasm</keyword>
<dbReference type="HAMAP" id="MF_00811">
    <property type="entry name" value="DapD"/>
    <property type="match status" value="1"/>
</dbReference>
<dbReference type="PANTHER" id="PTHR19136:SF52">
    <property type="entry name" value="2,3,4,5-TETRAHYDROPYRIDINE-2,6-DICARBOXYLATE N-SUCCINYLTRANSFERASE"/>
    <property type="match status" value="1"/>
</dbReference>
<evidence type="ECO:0000313" key="12">
    <source>
        <dbReference type="EMBL" id="MBB5668712.1"/>
    </source>
</evidence>
<keyword evidence="7 9" id="KW-0457">Lysine biosynthesis</keyword>
<keyword evidence="3 9" id="KW-0028">Amino-acid biosynthesis</keyword>
<dbReference type="GO" id="GO:0008666">
    <property type="term" value="F:2,3,4,5-tetrahydropyridine-2,6-dicarboxylate N-succinyltransferase activity"/>
    <property type="evidence" value="ECO:0007669"/>
    <property type="project" value="UniProtKB-UniRule"/>
</dbReference>
<reference evidence="12" key="1">
    <citation type="submission" date="2020-08" db="EMBL/GenBank/DDBJ databases">
        <title>Studying the diversity of plant-associated saprophytic bacteria and their role in host health and plant-pathogen interactions.</title>
        <authorList>
            <person name="Potnis N."/>
        </authorList>
    </citation>
    <scope>NUCLEOTIDE SEQUENCE</scope>
    <source>
        <strain evidence="12">F21</strain>
    </source>
</reference>
<feature type="domain" description="Tetrahydrodipicolinate-N-succinyltransferase chain A" evidence="11">
    <location>
        <begin position="116"/>
        <end position="182"/>
    </location>
</feature>
<dbReference type="GO" id="GO:0016779">
    <property type="term" value="F:nucleotidyltransferase activity"/>
    <property type="evidence" value="ECO:0007669"/>
    <property type="project" value="TreeGrafter"/>
</dbReference>
<dbReference type="Proteomes" id="UP000528595">
    <property type="component" value="Unassembled WGS sequence"/>
</dbReference>
<evidence type="ECO:0000256" key="1">
    <source>
        <dbReference type="ARBA" id="ARBA00007274"/>
    </source>
</evidence>
<dbReference type="InterPro" id="IPR023180">
    <property type="entry name" value="THP_succinylTrfase_dom1"/>
</dbReference>
<dbReference type="EMBL" id="JACIIQ010000001">
    <property type="protein sequence ID" value="MBB5668712.1"/>
    <property type="molecule type" value="Genomic_DNA"/>
</dbReference>
<evidence type="ECO:0000256" key="10">
    <source>
        <dbReference type="SAM" id="MobiDB-lite"/>
    </source>
</evidence>
<sequence>MATSKKTARKQGATPTGASPKRAPSKSGKAPQAPVVDKRKATAAAAKPVAASKSVTKQVTRKSATKPATSAAPRVAKQPASVVSAPAAKKAAAAKKLPIAEKAVRGAATPVGTDELKFGIESAFERRASLTVDEIDGSTRAIVTRVIDGLESGEFRVAEPDGQGGWSVNEWLKKAVLLYFRVNEMAVIDAQPAPFWDKVESRFAGFGEAEFRKAGVRVVPGAVARRGSYFGKDVVLMPSFTNIGAYVGEGTMVDTWATVGSCAQIGAHCHLSGGAGIGGVLEPLQASPTIIEDHCFIGARSEVVEGVVIGHHSVIGMGVFIGQSTRIYNRATGEISYGYVPPYSVVVSGQLPSKDGSHSLYCAVIVKQVDAKTRSKTSVNELLRGLAD</sequence>
<dbReference type="InterPro" id="IPR011004">
    <property type="entry name" value="Trimer_LpxA-like_sf"/>
</dbReference>
<keyword evidence="6 9" id="KW-0220">Diaminopimelate biosynthesis</keyword>
<dbReference type="CDD" id="cd03350">
    <property type="entry name" value="LbH_THP_succinylT"/>
    <property type="match status" value="1"/>
</dbReference>
<dbReference type="Pfam" id="PF14805">
    <property type="entry name" value="THDPS_N_2"/>
    <property type="match status" value="1"/>
</dbReference>
<proteinExistence type="inferred from homology"/>
<feature type="binding site" evidence="9">
    <location>
        <position position="217"/>
    </location>
    <ligand>
        <name>substrate</name>
    </ligand>
</feature>
<comment type="subunit">
    <text evidence="9">Homotrimer.</text>
</comment>
<dbReference type="AlphaFoldDB" id="A0AB73GS19"/>
<dbReference type="PANTHER" id="PTHR19136">
    <property type="entry name" value="MOLYBDENUM COFACTOR GUANYLYLTRANSFERASE"/>
    <property type="match status" value="1"/>
</dbReference>
<evidence type="ECO:0000256" key="3">
    <source>
        <dbReference type="ARBA" id="ARBA00022605"/>
    </source>
</evidence>
<comment type="subcellular location">
    <subcellularLocation>
        <location evidence="9">Cytoplasm</location>
    </subcellularLocation>
</comment>
<name>A0AB73GS19_9XANT</name>
<dbReference type="GO" id="GO:0005737">
    <property type="term" value="C:cytoplasm"/>
    <property type="evidence" value="ECO:0007669"/>
    <property type="project" value="UniProtKB-SubCell"/>
</dbReference>
<accession>A0AB73GS19</accession>
<evidence type="ECO:0000259" key="11">
    <source>
        <dbReference type="Pfam" id="PF14805"/>
    </source>
</evidence>